<accession>W1QA32</accession>
<feature type="compositionally biased region" description="Basic and acidic residues" evidence="1">
    <location>
        <begin position="55"/>
        <end position="71"/>
    </location>
</feature>
<dbReference type="OrthoDB" id="10258692at2759"/>
<dbReference type="SMART" id="SM00717">
    <property type="entry name" value="SANT"/>
    <property type="match status" value="2"/>
</dbReference>
<dbReference type="CDD" id="cd00167">
    <property type="entry name" value="SANT"/>
    <property type="match status" value="2"/>
</dbReference>
<dbReference type="InterPro" id="IPR051571">
    <property type="entry name" value="N-CoR_corepressor"/>
</dbReference>
<feature type="compositionally biased region" description="Basic residues" evidence="1">
    <location>
        <begin position="631"/>
        <end position="647"/>
    </location>
</feature>
<dbReference type="PANTHER" id="PTHR13992:SF39">
    <property type="entry name" value="SMRTER, ISOFORM G"/>
    <property type="match status" value="1"/>
</dbReference>
<dbReference type="PROSITE" id="PS51293">
    <property type="entry name" value="SANT"/>
    <property type="match status" value="1"/>
</dbReference>
<dbReference type="AlphaFoldDB" id="W1QA32"/>
<dbReference type="RefSeq" id="XP_013933293.1">
    <property type="nucleotide sequence ID" value="XM_014077818.1"/>
</dbReference>
<gene>
    <name evidence="4" type="ORF">HPODL_01312</name>
</gene>
<feature type="compositionally biased region" description="Low complexity" evidence="1">
    <location>
        <begin position="13"/>
        <end position="24"/>
    </location>
</feature>
<dbReference type="STRING" id="871575.W1QA32"/>
<dbReference type="PROSITE" id="PS50090">
    <property type="entry name" value="MYB_LIKE"/>
    <property type="match status" value="1"/>
</dbReference>
<dbReference type="GO" id="GO:0006357">
    <property type="term" value="P:regulation of transcription by RNA polymerase II"/>
    <property type="evidence" value="ECO:0007669"/>
    <property type="project" value="TreeGrafter"/>
</dbReference>
<evidence type="ECO:0000313" key="4">
    <source>
        <dbReference type="EMBL" id="ESW97208.1"/>
    </source>
</evidence>
<feature type="compositionally biased region" description="Polar residues" evidence="1">
    <location>
        <begin position="1093"/>
        <end position="1102"/>
    </location>
</feature>
<feature type="domain" description="Myb-like" evidence="2">
    <location>
        <begin position="843"/>
        <end position="885"/>
    </location>
</feature>
<dbReference type="GeneID" id="25770775"/>
<dbReference type="Pfam" id="PF00249">
    <property type="entry name" value="Myb_DNA-binding"/>
    <property type="match status" value="2"/>
</dbReference>
<dbReference type="FunFam" id="1.10.10.60:FF:000431">
    <property type="entry name" value="Set3C deacetylase complex subunit"/>
    <property type="match status" value="1"/>
</dbReference>
<dbReference type="GO" id="GO:0034967">
    <property type="term" value="C:Set3 complex"/>
    <property type="evidence" value="ECO:0007669"/>
    <property type="project" value="TreeGrafter"/>
</dbReference>
<dbReference type="KEGG" id="opa:HPODL_01312"/>
<dbReference type="InterPro" id="IPR017884">
    <property type="entry name" value="SANT_dom"/>
</dbReference>
<dbReference type="Gene3D" id="1.10.10.60">
    <property type="entry name" value="Homeodomain-like"/>
    <property type="match status" value="1"/>
</dbReference>
<feature type="compositionally biased region" description="Basic and acidic residues" evidence="1">
    <location>
        <begin position="1079"/>
        <end position="1088"/>
    </location>
</feature>
<evidence type="ECO:0000259" key="3">
    <source>
        <dbReference type="PROSITE" id="PS51293"/>
    </source>
</evidence>
<comment type="caution">
    <text evidence="4">The sequence shown here is derived from an EMBL/GenBank/DDBJ whole genome shotgun (WGS) entry which is preliminary data.</text>
</comment>
<feature type="compositionally biased region" description="Basic and acidic residues" evidence="1">
    <location>
        <begin position="128"/>
        <end position="137"/>
    </location>
</feature>
<evidence type="ECO:0000313" key="5">
    <source>
        <dbReference type="Proteomes" id="UP000008673"/>
    </source>
</evidence>
<feature type="region of interest" description="Disordered" evidence="1">
    <location>
        <begin position="742"/>
        <end position="763"/>
    </location>
</feature>
<feature type="compositionally biased region" description="Polar residues" evidence="1">
    <location>
        <begin position="1"/>
        <end position="11"/>
    </location>
</feature>
<dbReference type="Gene3D" id="1.20.58.1880">
    <property type="match status" value="1"/>
</dbReference>
<feature type="compositionally biased region" description="Polar residues" evidence="1">
    <location>
        <begin position="1111"/>
        <end position="1121"/>
    </location>
</feature>
<dbReference type="eggNOG" id="KOG1878">
    <property type="taxonomic scope" value="Eukaryota"/>
</dbReference>
<feature type="region of interest" description="Disordered" evidence="1">
    <location>
        <begin position="1"/>
        <end position="212"/>
    </location>
</feature>
<dbReference type="EMBL" id="AEOI02000009">
    <property type="protein sequence ID" value="ESW97208.1"/>
    <property type="molecule type" value="Genomic_DNA"/>
</dbReference>
<feature type="compositionally biased region" description="Basic and acidic residues" evidence="1">
    <location>
        <begin position="85"/>
        <end position="107"/>
    </location>
</feature>
<organism evidence="4 5">
    <name type="scientific">Ogataea parapolymorpha (strain ATCC 26012 / BCRC 20466 / JCM 22074 / NRRL Y-7560 / DL-1)</name>
    <name type="common">Yeast</name>
    <name type="synonym">Hansenula polymorpha</name>
    <dbReference type="NCBI Taxonomy" id="871575"/>
    <lineage>
        <taxon>Eukaryota</taxon>
        <taxon>Fungi</taxon>
        <taxon>Dikarya</taxon>
        <taxon>Ascomycota</taxon>
        <taxon>Saccharomycotina</taxon>
        <taxon>Pichiomycetes</taxon>
        <taxon>Pichiales</taxon>
        <taxon>Pichiaceae</taxon>
        <taxon>Ogataea</taxon>
    </lineage>
</organism>
<feature type="region of interest" description="Disordered" evidence="1">
    <location>
        <begin position="280"/>
        <end position="321"/>
    </location>
</feature>
<feature type="region of interest" description="Disordered" evidence="1">
    <location>
        <begin position="470"/>
        <end position="500"/>
    </location>
</feature>
<feature type="compositionally biased region" description="Basic and acidic residues" evidence="1">
    <location>
        <begin position="25"/>
        <end position="38"/>
    </location>
</feature>
<evidence type="ECO:0000259" key="2">
    <source>
        <dbReference type="PROSITE" id="PS50090"/>
    </source>
</evidence>
<sequence>MEDLRQSSVSANDDGYSSGRWGSGSRDRITPHEDEPSKTGDLPGGLNNKGGDLILNRDYRYNRGGMRDYRPSRVHSTGGGYARSQYRDEYRPEYREEDDRVWNERQNYHNYNRPYDSASLESSQSPLRRLEADERAHKTGNTEVESYEDNQMDTTTKDAGAQIDLANSSNRNDTIAEATHGPADREEAVKEKLSASAKSLKEASPPEYTQVKGEAKISWEAKADDLETKEVATKLDTKLDVEKDITEERLLNVKHVRSNTEDNDQNASTQELGLKYEKVEEEQKAEEGEEQEEKKEEQDQKEEEQAVPEAKDEIETGLKIPAVKSQEENTSIGSVDKKVTNSNIVGAIAEATITVNSVNSTVGECMFPLNRVETKFNELKKLPEMERRKTLKYLQPNKLFDLQQYNFYNSAFVIFKQADGPNLLEKSLELQKLLAQKKKDLTEEYIYRKHLYEQRVSLMDEQLSKFYNVGEPESRPQTSESSKTEVTEKPLSGRRGRHHGDTVRTEAEFLEILATLEKEREKDPMVRAQHGCARIPDMMIDPVERYATVHFLDSNNMVRDKSQWAKRIELDSVDTFTQAEHEKFCEAYSLWPKKFGRISSHMGGLRTPEECVLHYYRTKKQVNFKQIVANKNRRATRKASSTKRKSKDGRIRTGTHTPEPSTADSANISIEGTLGEPSDEEEETDSNKRRLSTSSSPTEKKKLKIAENLPVLASSIETSHSNHETSLSLDEVEKGELNQRTAAAESLEKPKKKRGRKKLNPEGASCAQKLAEAKENVPLLQSSNGDPLKVVSGMKEEFDQKLKDTPPHSLNDQASRGTVSSGMEESEKKKEKHKDKSHITSYWSVQEISLFPDLLQKYGTDWETMSRHITTKTSTMVRNYYQRGLSDNARWEELAREADLKRAKEKESMNAKSGGVSGPPLGYFYDRRPSASKYSMDEQKPAFSEPASQTIQLPALHTYYPSSAPAGSESSVNSTSRLPAVSLPEKIETSEKNPPLLQVPYPANTNPLSSLVEAAGSVQDGVDSDPSLLKMNSLLNTVLQPPNLRSSTHSHLPPLTSTSSVSPSSPYTPKLRSSIRSLLNDEKCDSKPPHTYPATNFKNLMSPNDRAPDSSGKTMQTTTGMSALDALAQVAFERK</sequence>
<dbReference type="InterPro" id="IPR009057">
    <property type="entry name" value="Homeodomain-like_sf"/>
</dbReference>
<feature type="region of interest" description="Disordered" evidence="1">
    <location>
        <begin position="626"/>
        <end position="706"/>
    </location>
</feature>
<proteinExistence type="predicted"/>
<evidence type="ECO:0000256" key="1">
    <source>
        <dbReference type="SAM" id="MobiDB-lite"/>
    </source>
</evidence>
<feature type="region of interest" description="Disordered" evidence="1">
    <location>
        <begin position="801"/>
        <end position="835"/>
    </location>
</feature>
<dbReference type="SUPFAM" id="SSF46689">
    <property type="entry name" value="Homeodomain-like"/>
    <property type="match status" value="2"/>
</dbReference>
<feature type="compositionally biased region" description="Basic and acidic residues" evidence="1">
    <location>
        <begin position="280"/>
        <end position="298"/>
    </location>
</feature>
<dbReference type="PANTHER" id="PTHR13992">
    <property type="entry name" value="NUCLEAR RECEPTOR CO-REPRESSOR RELATED NCOR"/>
    <property type="match status" value="1"/>
</dbReference>
<feature type="region of interest" description="Disordered" evidence="1">
    <location>
        <begin position="1040"/>
        <end position="1121"/>
    </location>
</feature>
<dbReference type="InterPro" id="IPR001005">
    <property type="entry name" value="SANT/Myb"/>
</dbReference>
<feature type="compositionally biased region" description="Polar residues" evidence="1">
    <location>
        <begin position="654"/>
        <end position="670"/>
    </location>
</feature>
<dbReference type="OMA" id="AYRYEND"/>
<name>W1QA32_OGAPD</name>
<feature type="compositionally biased region" description="Polar residues" evidence="1">
    <location>
        <begin position="808"/>
        <end position="819"/>
    </location>
</feature>
<dbReference type="HOGENOM" id="CLU_278495_0_0_1"/>
<feature type="domain" description="SANT" evidence="3">
    <location>
        <begin position="571"/>
        <end position="623"/>
    </location>
</feature>
<feature type="region of interest" description="Disordered" evidence="1">
    <location>
        <begin position="256"/>
        <end position="275"/>
    </location>
</feature>
<feature type="compositionally biased region" description="Low complexity" evidence="1">
    <location>
        <begin position="1046"/>
        <end position="1069"/>
    </location>
</feature>
<feature type="compositionally biased region" description="Basic and acidic residues" evidence="1">
    <location>
        <begin position="182"/>
        <end position="193"/>
    </location>
</feature>
<dbReference type="Proteomes" id="UP000008673">
    <property type="component" value="Unassembled WGS sequence"/>
</dbReference>
<protein>
    <recommendedName>
        <fullName evidence="6">DNA-binding protein SNT1</fullName>
    </recommendedName>
</protein>
<reference evidence="4 5" key="1">
    <citation type="journal article" date="2013" name="BMC Genomics">
        <title>Genome sequence and analysis of methylotrophic yeast Hansenula polymorpha DL1.</title>
        <authorList>
            <person name="Ravin N.V."/>
            <person name="Eldarov M.A."/>
            <person name="Kadnikov V.V."/>
            <person name="Beletsky A.V."/>
            <person name="Schneider J."/>
            <person name="Mardanova E.S."/>
            <person name="Smekalova E.M."/>
            <person name="Zvereva M.I."/>
            <person name="Dontsova O.A."/>
            <person name="Mardanov A.V."/>
            <person name="Skryabin K.G."/>
        </authorList>
    </citation>
    <scope>NUCLEOTIDE SEQUENCE [LARGE SCALE GENOMIC DNA]</scope>
    <source>
        <strain evidence="5">ATCC 26012 / BCRC 20466 / JCM 22074 / NRRL Y-7560 / DL-1</strain>
    </source>
</reference>
<feature type="region of interest" description="Disordered" evidence="1">
    <location>
        <begin position="903"/>
        <end position="922"/>
    </location>
</feature>
<keyword evidence="5" id="KW-1185">Reference proteome</keyword>
<evidence type="ECO:0008006" key="6">
    <source>
        <dbReference type="Google" id="ProtNLM"/>
    </source>
</evidence>